<dbReference type="Proteomes" id="UP000440096">
    <property type="component" value="Unassembled WGS sequence"/>
</dbReference>
<evidence type="ECO:0000313" key="1">
    <source>
        <dbReference type="EMBL" id="MTD53366.1"/>
    </source>
</evidence>
<protein>
    <submittedName>
        <fullName evidence="1">Uncharacterized protein</fullName>
    </submittedName>
</protein>
<gene>
    <name evidence="1" type="ORF">GKO32_05130</name>
</gene>
<dbReference type="OrthoDB" id="3700530at2"/>
<dbReference type="RefSeq" id="WP_154755610.1">
    <property type="nucleotide sequence ID" value="NZ_WMBA01000005.1"/>
</dbReference>
<dbReference type="AlphaFoldDB" id="A0A6N7Z3A6"/>
<proteinExistence type="predicted"/>
<organism evidence="1 2">
    <name type="scientific">Amycolatopsis pithecellobii</name>
    <dbReference type="NCBI Taxonomy" id="664692"/>
    <lineage>
        <taxon>Bacteria</taxon>
        <taxon>Bacillati</taxon>
        <taxon>Actinomycetota</taxon>
        <taxon>Actinomycetes</taxon>
        <taxon>Pseudonocardiales</taxon>
        <taxon>Pseudonocardiaceae</taxon>
        <taxon>Amycolatopsis</taxon>
    </lineage>
</organism>
<keyword evidence="2" id="KW-1185">Reference proteome</keyword>
<sequence>MSGPTVLFGRKLAMLRAVADGRAEGIVSTEPDLYVDGLPCSDQPSAHELAHAGLIATSRSGLPGDRVPVEITRAGLAALGRTGRSA</sequence>
<comment type="caution">
    <text evidence="1">The sequence shown here is derived from an EMBL/GenBank/DDBJ whole genome shotgun (WGS) entry which is preliminary data.</text>
</comment>
<reference evidence="1 2" key="1">
    <citation type="submission" date="2019-11" db="EMBL/GenBank/DDBJ databases">
        <title>Draft genome of Amycolatopsis RM579.</title>
        <authorList>
            <person name="Duangmal K."/>
            <person name="Mingma R."/>
        </authorList>
    </citation>
    <scope>NUCLEOTIDE SEQUENCE [LARGE SCALE GENOMIC DNA]</scope>
    <source>
        <strain evidence="1 2">RM579</strain>
    </source>
</reference>
<dbReference type="EMBL" id="WMBA01000005">
    <property type="protein sequence ID" value="MTD53366.1"/>
    <property type="molecule type" value="Genomic_DNA"/>
</dbReference>
<name>A0A6N7Z3A6_9PSEU</name>
<evidence type="ECO:0000313" key="2">
    <source>
        <dbReference type="Proteomes" id="UP000440096"/>
    </source>
</evidence>
<accession>A0A6N7Z3A6</accession>